<dbReference type="GO" id="GO:0035239">
    <property type="term" value="P:tube morphogenesis"/>
    <property type="evidence" value="ECO:0007669"/>
    <property type="project" value="UniProtKB-ARBA"/>
</dbReference>
<dbReference type="Pfam" id="PF00019">
    <property type="entry name" value="TGF_beta"/>
    <property type="match status" value="1"/>
</dbReference>
<evidence type="ECO:0000256" key="4">
    <source>
        <dbReference type="ARBA" id="ARBA00022525"/>
    </source>
</evidence>
<organism evidence="13 14">
    <name type="scientific">Betta splendens</name>
    <name type="common">Siamese fighting fish</name>
    <dbReference type="NCBI Taxonomy" id="158456"/>
    <lineage>
        <taxon>Eukaryota</taxon>
        <taxon>Metazoa</taxon>
        <taxon>Chordata</taxon>
        <taxon>Craniata</taxon>
        <taxon>Vertebrata</taxon>
        <taxon>Euteleostomi</taxon>
        <taxon>Actinopterygii</taxon>
        <taxon>Neopterygii</taxon>
        <taxon>Teleostei</taxon>
        <taxon>Neoteleostei</taxon>
        <taxon>Acanthomorphata</taxon>
        <taxon>Anabantaria</taxon>
        <taxon>Anabantiformes</taxon>
        <taxon>Anabantoidei</taxon>
        <taxon>Osphronemidae</taxon>
        <taxon>Betta</taxon>
    </lineage>
</organism>
<dbReference type="InterPro" id="IPR001839">
    <property type="entry name" value="TGF-b_C"/>
</dbReference>
<name>A0A6P7NXH2_BETSP</name>
<evidence type="ECO:0000313" key="14">
    <source>
        <dbReference type="RefSeq" id="XP_029022683.2"/>
    </source>
</evidence>
<evidence type="ECO:0000256" key="11">
    <source>
        <dbReference type="SAM" id="MobiDB-lite"/>
    </source>
</evidence>
<dbReference type="PANTHER" id="PTHR11848">
    <property type="entry name" value="TGF-BETA FAMILY"/>
    <property type="match status" value="1"/>
</dbReference>
<dbReference type="GeneID" id="114865596"/>
<accession>A0A6P7NXH2</accession>
<feature type="region of interest" description="Disordered" evidence="11">
    <location>
        <begin position="300"/>
        <end position="341"/>
    </location>
</feature>
<dbReference type="PROSITE" id="PS00250">
    <property type="entry name" value="TGF_BETA_1"/>
    <property type="match status" value="1"/>
</dbReference>
<keyword evidence="13" id="KW-1185">Reference proteome</keyword>
<feature type="domain" description="TGF-beta family profile" evidence="12">
    <location>
        <begin position="314"/>
        <end position="440"/>
    </location>
</feature>
<keyword evidence="7 10" id="KW-0339">Growth factor</keyword>
<dbReference type="GO" id="GO:0008083">
    <property type="term" value="F:growth factor activity"/>
    <property type="evidence" value="ECO:0007669"/>
    <property type="project" value="UniProtKB-KW"/>
</dbReference>
<keyword evidence="8" id="KW-1015">Disulfide bond</keyword>
<dbReference type="InterPro" id="IPR029034">
    <property type="entry name" value="Cystine-knot_cytokine"/>
</dbReference>
<comment type="subunit">
    <text evidence="3">Homodimer; disulfide-linked.</text>
</comment>
<dbReference type="KEGG" id="bspl:114865596"/>
<protein>
    <submittedName>
        <fullName evidence="14">Growth/differentiation factor 6-B</fullName>
    </submittedName>
</protein>
<evidence type="ECO:0000256" key="9">
    <source>
        <dbReference type="ARBA" id="ARBA00023180"/>
    </source>
</evidence>
<dbReference type="FunFam" id="2.10.90.10:FF:000001">
    <property type="entry name" value="Bone morphogenetic protein 4"/>
    <property type="match status" value="1"/>
</dbReference>
<keyword evidence="9" id="KW-0325">Glycoprotein</keyword>
<dbReference type="SUPFAM" id="SSF57501">
    <property type="entry name" value="Cystine-knot cytokines"/>
    <property type="match status" value="1"/>
</dbReference>
<evidence type="ECO:0000256" key="1">
    <source>
        <dbReference type="ARBA" id="ARBA00004613"/>
    </source>
</evidence>
<sequence>MRLRPWSRGHSSGTGTGSGSGSGPGRDRRMGFCRFTLLCGALVLVWEFPRFQALAIFPPSAPKSSKVVKLYDGKEATKYFYAPPPGDRYNKAASKDLIEPHDYMLSIYKTFSTAEKLGLNASFFRSSKAANTIASFVDNGEDDLPLSPLKRQQYLFDVSTLSEKAEVLGAELRIYTKVSGNFRISETELVDIQLLSCHDQQLLDSKTLDLQDSHRPKWEVLDVWEIFRERQHLSQGKHFCLEVRAMLDNPQRELDLSLLGLHRLGRPQQRKAILVVFTKSRRRQTLFSETREGRALLGVERKAGERGPGGRASRRRRTAAAKARHGKRHGKKNPNKSRCSKKPLHVNFRELGWDDWIIAPLDYEAFHCEGVCDFPLRSHLEPTNHAIIQTLMNSMNPSNMPPSCCAPSKLSPISILYIDSGNNVVYKQYEDMVVESCGCR</sequence>
<dbReference type="Proteomes" id="UP000515150">
    <property type="component" value="Chromosome 11"/>
</dbReference>
<dbReference type="GO" id="GO:0005615">
    <property type="term" value="C:extracellular space"/>
    <property type="evidence" value="ECO:0007669"/>
    <property type="project" value="TreeGrafter"/>
</dbReference>
<evidence type="ECO:0000256" key="5">
    <source>
        <dbReference type="ARBA" id="ARBA00022685"/>
    </source>
</evidence>
<dbReference type="PRINTS" id="PR00669">
    <property type="entry name" value="INHIBINA"/>
</dbReference>
<dbReference type="InterPro" id="IPR015615">
    <property type="entry name" value="TGF-beta-rel"/>
</dbReference>
<dbReference type="AlphaFoldDB" id="A0A6P7NXH2"/>
<dbReference type="GO" id="GO:0030509">
    <property type="term" value="P:BMP signaling pathway"/>
    <property type="evidence" value="ECO:0007669"/>
    <property type="project" value="TreeGrafter"/>
</dbReference>
<feature type="compositionally biased region" description="Basic residues" evidence="11">
    <location>
        <begin position="312"/>
        <end position="341"/>
    </location>
</feature>
<gene>
    <name evidence="14" type="primary">gdf6b</name>
</gene>
<keyword evidence="5" id="KW-0165">Cleavage on pair of basic residues</keyword>
<proteinExistence type="inferred from homology"/>
<feature type="region of interest" description="Disordered" evidence="11">
    <location>
        <begin position="1"/>
        <end position="25"/>
    </location>
</feature>
<evidence type="ECO:0000256" key="3">
    <source>
        <dbReference type="ARBA" id="ARBA00011748"/>
    </source>
</evidence>
<dbReference type="Pfam" id="PF00688">
    <property type="entry name" value="TGFb_propeptide"/>
    <property type="match status" value="1"/>
</dbReference>
<keyword evidence="6" id="KW-0732">Signal</keyword>
<evidence type="ECO:0000313" key="13">
    <source>
        <dbReference type="Proteomes" id="UP000515150"/>
    </source>
</evidence>
<dbReference type="InterPro" id="IPR001111">
    <property type="entry name" value="TGF-b_propeptide"/>
</dbReference>
<evidence type="ECO:0000256" key="6">
    <source>
        <dbReference type="ARBA" id="ARBA00022729"/>
    </source>
</evidence>
<dbReference type="Gene3D" id="2.60.120.970">
    <property type="match status" value="1"/>
</dbReference>
<evidence type="ECO:0000256" key="8">
    <source>
        <dbReference type="ARBA" id="ARBA00023157"/>
    </source>
</evidence>
<dbReference type="OrthoDB" id="5987191at2759"/>
<reference evidence="14" key="1">
    <citation type="submission" date="2025-08" db="UniProtKB">
        <authorList>
            <consortium name="RefSeq"/>
        </authorList>
    </citation>
    <scope>IDENTIFICATION</scope>
</reference>
<dbReference type="FunFam" id="2.60.120.970:FF:000027">
    <property type="entry name" value="Growth differentiation factor 7"/>
    <property type="match status" value="1"/>
</dbReference>
<dbReference type="InParanoid" id="A0A6P7NXH2"/>
<dbReference type="GO" id="GO:0005125">
    <property type="term" value="F:cytokine activity"/>
    <property type="evidence" value="ECO:0007669"/>
    <property type="project" value="TreeGrafter"/>
</dbReference>
<dbReference type="CTD" id="30180"/>
<dbReference type="PROSITE" id="PS51362">
    <property type="entry name" value="TGF_BETA_2"/>
    <property type="match status" value="1"/>
</dbReference>
<dbReference type="SMART" id="SM00204">
    <property type="entry name" value="TGFB"/>
    <property type="match status" value="1"/>
</dbReference>
<dbReference type="RefSeq" id="XP_029022683.2">
    <property type="nucleotide sequence ID" value="XM_029166850.3"/>
</dbReference>
<evidence type="ECO:0000256" key="10">
    <source>
        <dbReference type="RuleBase" id="RU000354"/>
    </source>
</evidence>
<keyword evidence="4" id="KW-0964">Secreted</keyword>
<evidence type="ECO:0000259" key="12">
    <source>
        <dbReference type="PROSITE" id="PS51362"/>
    </source>
</evidence>
<dbReference type="FunCoup" id="A0A6P7NXH2">
    <property type="interactions" value="57"/>
</dbReference>
<dbReference type="Gene3D" id="2.10.90.10">
    <property type="entry name" value="Cystine-knot cytokines"/>
    <property type="match status" value="1"/>
</dbReference>
<dbReference type="CDD" id="cd13766">
    <property type="entry name" value="TGF_beta_GDF5_6_7"/>
    <property type="match status" value="1"/>
</dbReference>
<evidence type="ECO:0000256" key="2">
    <source>
        <dbReference type="ARBA" id="ARBA00006656"/>
    </source>
</evidence>
<evidence type="ECO:0000256" key="7">
    <source>
        <dbReference type="ARBA" id="ARBA00023030"/>
    </source>
</evidence>
<comment type="subcellular location">
    <subcellularLocation>
        <location evidence="1">Secreted</location>
    </subcellularLocation>
</comment>
<dbReference type="InterPro" id="IPR017948">
    <property type="entry name" value="TGFb_CS"/>
</dbReference>
<dbReference type="PANTHER" id="PTHR11848:SF285">
    <property type="entry name" value="GROWTH_DIFFERENTIATION FACTOR 6-B"/>
    <property type="match status" value="1"/>
</dbReference>
<comment type="similarity">
    <text evidence="2 10">Belongs to the TGF-beta family.</text>
</comment>
<feature type="compositionally biased region" description="Gly residues" evidence="11">
    <location>
        <begin position="12"/>
        <end position="24"/>
    </location>
</feature>